<reference evidence="3" key="2">
    <citation type="submission" date="2020-12" db="EMBL/GenBank/DDBJ databases">
        <title>New Spironucleus salmonicida genome in near-complete chromosomes.</title>
        <authorList>
            <person name="Xu F."/>
            <person name="Kurt Z."/>
            <person name="Jimenez-Gonzalez A."/>
            <person name="Astvaldsson A."/>
            <person name="Andersson J.O."/>
            <person name="Svard S.G."/>
        </authorList>
    </citation>
    <scope>NUCLEOTIDE SEQUENCE</scope>
    <source>
        <strain evidence="3">ATCC 50377</strain>
    </source>
</reference>
<dbReference type="EMBL" id="KI546169">
    <property type="protein sequence ID" value="EST41592.1"/>
    <property type="molecule type" value="Genomic_DNA"/>
</dbReference>
<dbReference type="Proteomes" id="UP000018208">
    <property type="component" value="Unassembled WGS sequence"/>
</dbReference>
<organism evidence="2">
    <name type="scientific">Spironucleus salmonicida</name>
    <dbReference type="NCBI Taxonomy" id="348837"/>
    <lineage>
        <taxon>Eukaryota</taxon>
        <taxon>Metamonada</taxon>
        <taxon>Diplomonadida</taxon>
        <taxon>Hexamitidae</taxon>
        <taxon>Hexamitinae</taxon>
        <taxon>Spironucleus</taxon>
    </lineage>
</organism>
<keyword evidence="4" id="KW-1185">Reference proteome</keyword>
<reference evidence="2 3" key="1">
    <citation type="journal article" date="2014" name="PLoS Genet.">
        <title>The Genome of Spironucleus salmonicida Highlights a Fish Pathogen Adapted to Fluctuating Environments.</title>
        <authorList>
            <person name="Xu F."/>
            <person name="Jerlstrom-Hultqvist J."/>
            <person name="Einarsson E."/>
            <person name="Astvaldsson A."/>
            <person name="Svard S.G."/>
            <person name="Andersson J.O."/>
        </authorList>
    </citation>
    <scope>NUCLEOTIDE SEQUENCE</scope>
    <source>
        <strain evidence="3">ATCC 50377</strain>
    </source>
</reference>
<accession>V6LB00</accession>
<dbReference type="VEuPathDB" id="GiardiaDB:SS50377_28584"/>
<evidence type="ECO:0000256" key="1">
    <source>
        <dbReference type="SAM" id="Coils"/>
    </source>
</evidence>
<gene>
    <name evidence="2" type="ORF">SS50377_18933</name>
    <name evidence="3" type="ORF">SS50377_28584</name>
</gene>
<sequence length="128" mass="14939">MKVTFLEDPLAKEASRDSALIQSPNRYDKSPQALKNEITPKLQLNYQCDTIMEYSSSDNSLLVQVNFDCILAQNSLKFELQELQQTVKQTQMHVKMLETKYKEAKASIRRMNQQILQWERDLCGRPIQ</sequence>
<proteinExistence type="predicted"/>
<evidence type="ECO:0000313" key="2">
    <source>
        <dbReference type="EMBL" id="EST41592.1"/>
    </source>
</evidence>
<dbReference type="AlphaFoldDB" id="V6LB00"/>
<name>V6LB00_9EUKA</name>
<dbReference type="EMBL" id="AUWU02000009">
    <property type="protein sequence ID" value="KAH0569628.1"/>
    <property type="molecule type" value="Genomic_DNA"/>
</dbReference>
<evidence type="ECO:0000313" key="4">
    <source>
        <dbReference type="Proteomes" id="UP000018208"/>
    </source>
</evidence>
<feature type="coiled-coil region" evidence="1">
    <location>
        <begin position="80"/>
        <end position="121"/>
    </location>
</feature>
<protein>
    <submittedName>
        <fullName evidence="2">Uncharacterized protein</fullName>
    </submittedName>
</protein>
<evidence type="ECO:0000313" key="3">
    <source>
        <dbReference type="EMBL" id="KAH0569628.1"/>
    </source>
</evidence>
<keyword evidence="1" id="KW-0175">Coiled coil</keyword>